<dbReference type="Proteomes" id="UP000076335">
    <property type="component" value="Unassembled WGS sequence"/>
</dbReference>
<dbReference type="PANTHER" id="PTHR32089:SF112">
    <property type="entry name" value="LYSOZYME-LIKE PROTEIN-RELATED"/>
    <property type="match status" value="1"/>
</dbReference>
<dbReference type="GO" id="GO:0016020">
    <property type="term" value="C:membrane"/>
    <property type="evidence" value="ECO:0007669"/>
    <property type="project" value="InterPro"/>
</dbReference>
<dbReference type="Pfam" id="PF00015">
    <property type="entry name" value="MCPsignal"/>
    <property type="match status" value="1"/>
</dbReference>
<dbReference type="GO" id="GO:0006935">
    <property type="term" value="P:chemotaxis"/>
    <property type="evidence" value="ECO:0007669"/>
    <property type="project" value="InterPro"/>
</dbReference>
<dbReference type="AlphaFoldDB" id="A0A154LBN4"/>
<name>A0A154LBN4_9PROT</name>
<accession>A0A154LBN4</accession>
<evidence type="ECO:0000256" key="2">
    <source>
        <dbReference type="ARBA" id="ARBA00029447"/>
    </source>
</evidence>
<evidence type="ECO:0000256" key="1">
    <source>
        <dbReference type="ARBA" id="ARBA00023224"/>
    </source>
</evidence>
<comment type="similarity">
    <text evidence="2">Belongs to the methyl-accepting chemotaxis (MCP) protein family.</text>
</comment>
<evidence type="ECO:0000313" key="5">
    <source>
        <dbReference type="EMBL" id="KZB68164.1"/>
    </source>
</evidence>
<dbReference type="InterPro" id="IPR004090">
    <property type="entry name" value="Chemotax_Me-accpt_rcpt"/>
</dbReference>
<dbReference type="RefSeq" id="WP_062949044.1">
    <property type="nucleotide sequence ID" value="NZ_LPVY01000003.1"/>
</dbReference>
<evidence type="ECO:0000313" key="6">
    <source>
        <dbReference type="Proteomes" id="UP000076335"/>
    </source>
</evidence>
<dbReference type="PRINTS" id="PR00260">
    <property type="entry name" value="CHEMTRNSDUCR"/>
</dbReference>
<sequence>MPERILQVATDMSQLANEKITEIKGVTRATRTLALNALIEAARAGEVGRGFGVVANEVKEISQRVTVITEELEQMFDRLALDLERTAQTARGDRFSDLSRYIVELMDRNLYERSCDVRWWATDAAVVDVCENSGNADVGVQTSQRLGIILDSYTVYLDLWVADCNGRIIANGRPDKYRLVGTDISQMPWFRDAMRCRDGGEYAVADIARNELLDNAATATYATAVRRGGQAKGEVVGVMGVFFDWENQAPMVVGALNFNDEERARTRVMLIDSKNRIIAASDGQGVLSEQMKLEVKDPKRGSYLLADGALVAYALTPGYETYQGLGWRGVIVQQSRNRSKAADKPAPKLAVAS</sequence>
<evidence type="ECO:0000259" key="4">
    <source>
        <dbReference type="PROSITE" id="PS50111"/>
    </source>
</evidence>
<dbReference type="PROSITE" id="PS50111">
    <property type="entry name" value="CHEMOTAXIS_TRANSDUC_2"/>
    <property type="match status" value="1"/>
</dbReference>
<protein>
    <submittedName>
        <fullName evidence="5">Chemotaxis protein</fullName>
    </submittedName>
</protein>
<evidence type="ECO:0000256" key="3">
    <source>
        <dbReference type="PROSITE-ProRule" id="PRU00284"/>
    </source>
</evidence>
<dbReference type="EMBL" id="LPVY01000003">
    <property type="protein sequence ID" value="KZB68164.1"/>
    <property type="molecule type" value="Genomic_DNA"/>
</dbReference>
<reference evidence="5 6" key="1">
    <citation type="submission" date="2015-12" db="EMBL/GenBank/DDBJ databases">
        <title>Genome sequence of Thalassospira lucentensis MCCC 1A02072.</title>
        <authorList>
            <person name="Lu L."/>
            <person name="Lai Q."/>
            <person name="Shao Z."/>
            <person name="Qian P."/>
        </authorList>
    </citation>
    <scope>NUCLEOTIDE SEQUENCE [LARGE SCALE GENOMIC DNA]</scope>
    <source>
        <strain evidence="5 6">MCCC 1A02072</strain>
    </source>
</reference>
<dbReference type="Gene3D" id="3.30.450.20">
    <property type="entry name" value="PAS domain"/>
    <property type="match status" value="1"/>
</dbReference>
<dbReference type="PANTHER" id="PTHR32089">
    <property type="entry name" value="METHYL-ACCEPTING CHEMOTAXIS PROTEIN MCPB"/>
    <property type="match status" value="1"/>
</dbReference>
<proteinExistence type="inferred from homology"/>
<gene>
    <name evidence="5" type="ORF">AUP42_11930</name>
</gene>
<dbReference type="GO" id="GO:0004888">
    <property type="term" value="F:transmembrane signaling receptor activity"/>
    <property type="evidence" value="ECO:0007669"/>
    <property type="project" value="InterPro"/>
</dbReference>
<dbReference type="GO" id="GO:0007165">
    <property type="term" value="P:signal transduction"/>
    <property type="evidence" value="ECO:0007669"/>
    <property type="project" value="UniProtKB-KW"/>
</dbReference>
<dbReference type="OrthoDB" id="9814866at2"/>
<dbReference type="SUPFAM" id="SSF58104">
    <property type="entry name" value="Methyl-accepting chemotaxis protein (MCP) signaling domain"/>
    <property type="match status" value="1"/>
</dbReference>
<comment type="caution">
    <text evidence="5">The sequence shown here is derived from an EMBL/GenBank/DDBJ whole genome shotgun (WGS) entry which is preliminary data.</text>
</comment>
<feature type="domain" description="Methyl-accepting transducer" evidence="4">
    <location>
        <begin position="1"/>
        <end position="79"/>
    </location>
</feature>
<dbReference type="Gene3D" id="1.10.287.950">
    <property type="entry name" value="Methyl-accepting chemotaxis protein"/>
    <property type="match status" value="1"/>
</dbReference>
<dbReference type="InterPro" id="IPR004089">
    <property type="entry name" value="MCPsignal_dom"/>
</dbReference>
<organism evidence="5 6">
    <name type="scientific">Thalassospira lucentensis</name>
    <dbReference type="NCBI Taxonomy" id="168935"/>
    <lineage>
        <taxon>Bacteria</taxon>
        <taxon>Pseudomonadati</taxon>
        <taxon>Pseudomonadota</taxon>
        <taxon>Alphaproteobacteria</taxon>
        <taxon>Rhodospirillales</taxon>
        <taxon>Thalassospiraceae</taxon>
        <taxon>Thalassospira</taxon>
    </lineage>
</organism>
<keyword evidence="1 3" id="KW-0807">Transducer</keyword>